<evidence type="ECO:0000313" key="3">
    <source>
        <dbReference type="EMBL" id="SDE82705.1"/>
    </source>
</evidence>
<dbReference type="OrthoDB" id="581140at2"/>
<dbReference type="InterPro" id="IPR021889">
    <property type="entry name" value="DUF3500"/>
</dbReference>
<name>A0A1G7G3P1_9BACT</name>
<dbReference type="PANTHER" id="PTHR37489:SF1">
    <property type="entry name" value="DUF3500 DOMAIN-CONTAINING PROTEIN"/>
    <property type="match status" value="1"/>
</dbReference>
<dbReference type="Proteomes" id="UP000182427">
    <property type="component" value="Chromosome I"/>
</dbReference>
<dbReference type="Pfam" id="PF12006">
    <property type="entry name" value="DUF3500"/>
    <property type="match status" value="1"/>
</dbReference>
<accession>A0A1G7G3P1</accession>
<feature type="region of interest" description="Disordered" evidence="1">
    <location>
        <begin position="109"/>
        <end position="160"/>
    </location>
</feature>
<dbReference type="AlphaFoldDB" id="A0A1G7G3P1"/>
<reference evidence="3 4" key="1">
    <citation type="submission" date="2016-10" db="EMBL/GenBank/DDBJ databases">
        <authorList>
            <person name="de Groot N.N."/>
        </authorList>
    </citation>
    <scope>NUCLEOTIDE SEQUENCE [LARGE SCALE GENOMIC DNA]</scope>
    <source>
        <strain evidence="3 4">GAS232</strain>
    </source>
</reference>
<feature type="compositionally biased region" description="Pro residues" evidence="1">
    <location>
        <begin position="130"/>
        <end position="143"/>
    </location>
</feature>
<proteinExistence type="predicted"/>
<keyword evidence="2" id="KW-0732">Signal</keyword>
<feature type="compositionally biased region" description="Gly residues" evidence="1">
    <location>
        <begin position="144"/>
        <end position="154"/>
    </location>
</feature>
<keyword evidence="4" id="KW-1185">Reference proteome</keyword>
<dbReference type="EMBL" id="LT629690">
    <property type="protein sequence ID" value="SDE82705.1"/>
    <property type="molecule type" value="Genomic_DNA"/>
</dbReference>
<feature type="signal peptide" evidence="2">
    <location>
        <begin position="1"/>
        <end position="21"/>
    </location>
</feature>
<gene>
    <name evidence="3" type="ORF">SAMN05444167_0542</name>
</gene>
<evidence type="ECO:0000256" key="1">
    <source>
        <dbReference type="SAM" id="MobiDB-lite"/>
    </source>
</evidence>
<evidence type="ECO:0000256" key="2">
    <source>
        <dbReference type="SAM" id="SignalP"/>
    </source>
</evidence>
<feature type="chain" id="PRO_5009241072" description="DUF3500 domain-containing protein" evidence="2">
    <location>
        <begin position="22"/>
        <end position="376"/>
    </location>
</feature>
<dbReference type="RefSeq" id="WP_083343788.1">
    <property type="nucleotide sequence ID" value="NZ_LT629690.1"/>
</dbReference>
<organism evidence="3 4">
    <name type="scientific">Terriglobus roseus</name>
    <dbReference type="NCBI Taxonomy" id="392734"/>
    <lineage>
        <taxon>Bacteria</taxon>
        <taxon>Pseudomonadati</taxon>
        <taxon>Acidobacteriota</taxon>
        <taxon>Terriglobia</taxon>
        <taxon>Terriglobales</taxon>
        <taxon>Acidobacteriaceae</taxon>
        <taxon>Terriglobus</taxon>
    </lineage>
</organism>
<evidence type="ECO:0008006" key="5">
    <source>
        <dbReference type="Google" id="ProtNLM"/>
    </source>
</evidence>
<sequence length="376" mass="39766">MKRLFVLATAAALSLSSFVYAQANRSTEAVVQAADSFLATLTADQKQKVVYAFDDAAQRARWSNFPTGVVARGGINLKSMSAAQQQAAMKLMSTVLSPMGMEKVNEIRQADDDFKANGSKRGPGGGGRPQGPPPGGQGGPPPQFGGGRGPGGPGGRPPSGDLFGSDLYFISFLGKPSLTQPWMLQFGGHHLALNITIAGSRGVLTPTLTGAQPAMFTLNGKTIRPVGRESDKALALLQALDDSQRKQAVLSYQVADLVLGPGQDGKKIAPEGLKASSMNAQQQAMLLDVVAEWSGILTEPYAAARMAQMKADLKDTYFAWSGATDGKAGTNITAYYRIQGPHLVIEYAPQSDEPGNHVHTMYRDPTNDYGSALLKP</sequence>
<protein>
    <recommendedName>
        <fullName evidence="5">DUF3500 domain-containing protein</fullName>
    </recommendedName>
</protein>
<dbReference type="PANTHER" id="PTHR37489">
    <property type="entry name" value="DUF3500 DOMAIN-CONTAINING PROTEIN"/>
    <property type="match status" value="1"/>
</dbReference>
<evidence type="ECO:0000313" key="4">
    <source>
        <dbReference type="Proteomes" id="UP000182427"/>
    </source>
</evidence>